<evidence type="ECO:0000313" key="2">
    <source>
        <dbReference type="EMBL" id="RLP76023.1"/>
    </source>
</evidence>
<dbReference type="OrthoDB" id="3464494at2"/>
<dbReference type="Proteomes" id="UP000272503">
    <property type="component" value="Unassembled WGS sequence"/>
</dbReference>
<dbReference type="SUPFAM" id="SSF46785">
    <property type="entry name" value="Winged helix' DNA-binding domain"/>
    <property type="match status" value="1"/>
</dbReference>
<dbReference type="EMBL" id="RCUX01000005">
    <property type="protein sequence ID" value="RLP76023.1"/>
    <property type="molecule type" value="Genomic_DNA"/>
</dbReference>
<keyword evidence="3" id="KW-1185">Reference proteome</keyword>
<dbReference type="PROSITE" id="PS01125">
    <property type="entry name" value="ROK"/>
    <property type="match status" value="1"/>
</dbReference>
<evidence type="ECO:0000313" key="3">
    <source>
        <dbReference type="Proteomes" id="UP000272503"/>
    </source>
</evidence>
<comment type="similarity">
    <text evidence="1">Belongs to the ROK (NagC/XylR) family.</text>
</comment>
<protein>
    <submittedName>
        <fullName evidence="2">ROK family transcriptional regulator</fullName>
    </submittedName>
</protein>
<reference evidence="2 3" key="1">
    <citation type="submission" date="2018-10" db="EMBL/GenBank/DDBJ databases">
        <authorList>
            <person name="Li J."/>
        </authorList>
    </citation>
    <scope>NUCLEOTIDE SEQUENCE [LARGE SCALE GENOMIC DNA]</scope>
    <source>
        <strain evidence="2 3">IF 016277</strain>
    </source>
</reference>
<dbReference type="PANTHER" id="PTHR18964:SF149">
    <property type="entry name" value="BIFUNCTIONAL UDP-N-ACETYLGLUCOSAMINE 2-EPIMERASE_N-ACETYLMANNOSAMINE KINASE"/>
    <property type="match status" value="1"/>
</dbReference>
<dbReference type="Pfam" id="PF00480">
    <property type="entry name" value="ROK"/>
    <property type="match status" value="1"/>
</dbReference>
<dbReference type="SUPFAM" id="SSF53067">
    <property type="entry name" value="Actin-like ATPase domain"/>
    <property type="match status" value="1"/>
</dbReference>
<dbReference type="Gene3D" id="1.10.10.10">
    <property type="entry name" value="Winged helix-like DNA-binding domain superfamily/Winged helix DNA-binding domain"/>
    <property type="match status" value="1"/>
</dbReference>
<dbReference type="InterPro" id="IPR036390">
    <property type="entry name" value="WH_DNA-bd_sf"/>
</dbReference>
<dbReference type="PANTHER" id="PTHR18964">
    <property type="entry name" value="ROK (REPRESSOR, ORF, KINASE) FAMILY"/>
    <property type="match status" value="1"/>
</dbReference>
<dbReference type="InterPro" id="IPR036388">
    <property type="entry name" value="WH-like_DNA-bd_sf"/>
</dbReference>
<dbReference type="InterPro" id="IPR043129">
    <property type="entry name" value="ATPase_NBD"/>
</dbReference>
<dbReference type="InterPro" id="IPR000600">
    <property type="entry name" value="ROK"/>
</dbReference>
<dbReference type="Gene3D" id="3.30.420.40">
    <property type="match status" value="2"/>
</dbReference>
<evidence type="ECO:0000256" key="1">
    <source>
        <dbReference type="ARBA" id="ARBA00006479"/>
    </source>
</evidence>
<dbReference type="InterPro" id="IPR049874">
    <property type="entry name" value="ROK_cs"/>
</dbReference>
<organism evidence="2 3">
    <name type="scientific">Mycetocola tolaasinivorans</name>
    <dbReference type="NCBI Taxonomy" id="76635"/>
    <lineage>
        <taxon>Bacteria</taxon>
        <taxon>Bacillati</taxon>
        <taxon>Actinomycetota</taxon>
        <taxon>Actinomycetes</taxon>
        <taxon>Micrococcales</taxon>
        <taxon>Microbacteriaceae</taxon>
        <taxon>Mycetocola</taxon>
    </lineage>
</organism>
<dbReference type="AlphaFoldDB" id="A0A3L7A6R3"/>
<dbReference type="CDD" id="cd24073">
    <property type="entry name" value="ASKHA_ATPase_ROK_CYANR"/>
    <property type="match status" value="1"/>
</dbReference>
<proteinExistence type="inferred from homology"/>
<sequence length="406" mass="41953">MIKTVSGSLMRSMNRASVLSLIRDRAPISQSDIVTLTGLGKATVSSIIAELVADAWLLDVGAGAAAGTRGGRRTTLLKLDPRRGFVVGVKILEGAVALVVTDLEAQVVFHDTTPVRRGRSGYTAAAVLETTVDRVNAAIGAAGIERSRVLGVGVGVTGLVDGPEGVGYFSRLFPDEPEFPLGTRLSEALNLPVTIENDVNTLAVAERWFGVGRGVDDFAVVTIGRGIGAGLIVHGTLVKGIRGGAGELGHIKIQSDGPLCECGRRGCLQANAADPAVVAAVTARLAAGEPSSLDEHGLTITRIIAAADEGDLLARDALGASGAALGRGIAQLINILAPEKIIVSGEGIGDGPWRVEPMLKAIRGEAFDQVADAVDIQVERLGFEAWARGAACVVLGQLFDSPVNEE</sequence>
<gene>
    <name evidence="2" type="ORF">D9V32_07655</name>
</gene>
<comment type="caution">
    <text evidence="2">The sequence shown here is derived from an EMBL/GenBank/DDBJ whole genome shotgun (WGS) entry which is preliminary data.</text>
</comment>
<name>A0A3L7A6R3_9MICO</name>
<accession>A0A3L7A6R3</accession>